<sequence length="244" mass="28169">MEEILGVGEPDVTDEESGEEEGDRTEMEETLVAAADRLQPEEVPDFSSYLEATMRMETYIISGNISKPPILRSEKLIQNLSGKFENADNRGKVNSGVKLEIEDIEDNRQWKPVVMEPWDPNTYFTKENIESVPTWIQIPGLNLKYWGEKLLFKIVGQLGKPIMTNKVTKNKERLNYPRILIEVQINQEFPEIISFTNELDQEVEVFVKYERIPNICGNCEGMGHTTEVCRKKEEQKKAWVVKEK</sequence>
<dbReference type="Proteomes" id="UP000596661">
    <property type="component" value="Chromosome 4"/>
</dbReference>
<dbReference type="AlphaFoldDB" id="A0A803PIE0"/>
<reference evidence="2" key="2">
    <citation type="submission" date="2021-03" db="UniProtKB">
        <authorList>
            <consortium name="EnsemblPlants"/>
        </authorList>
    </citation>
    <scope>IDENTIFICATION</scope>
</reference>
<evidence type="ECO:0000256" key="1">
    <source>
        <dbReference type="SAM" id="MobiDB-lite"/>
    </source>
</evidence>
<keyword evidence="3" id="KW-1185">Reference proteome</keyword>
<feature type="region of interest" description="Disordered" evidence="1">
    <location>
        <begin position="1"/>
        <end position="26"/>
    </location>
</feature>
<dbReference type="InterPro" id="IPR040256">
    <property type="entry name" value="At4g02000-like"/>
</dbReference>
<proteinExistence type="predicted"/>
<evidence type="ECO:0008006" key="4">
    <source>
        <dbReference type="Google" id="ProtNLM"/>
    </source>
</evidence>
<feature type="compositionally biased region" description="Acidic residues" evidence="1">
    <location>
        <begin position="11"/>
        <end position="26"/>
    </location>
</feature>
<evidence type="ECO:0000313" key="3">
    <source>
        <dbReference type="Proteomes" id="UP000596661"/>
    </source>
</evidence>
<reference evidence="2" key="1">
    <citation type="submission" date="2018-11" db="EMBL/GenBank/DDBJ databases">
        <authorList>
            <person name="Grassa J C."/>
        </authorList>
    </citation>
    <scope>NUCLEOTIDE SEQUENCE [LARGE SCALE GENOMIC DNA]</scope>
</reference>
<organism evidence="2 3">
    <name type="scientific">Cannabis sativa</name>
    <name type="common">Hemp</name>
    <name type="synonym">Marijuana</name>
    <dbReference type="NCBI Taxonomy" id="3483"/>
    <lineage>
        <taxon>Eukaryota</taxon>
        <taxon>Viridiplantae</taxon>
        <taxon>Streptophyta</taxon>
        <taxon>Embryophyta</taxon>
        <taxon>Tracheophyta</taxon>
        <taxon>Spermatophyta</taxon>
        <taxon>Magnoliopsida</taxon>
        <taxon>eudicotyledons</taxon>
        <taxon>Gunneridae</taxon>
        <taxon>Pentapetalae</taxon>
        <taxon>rosids</taxon>
        <taxon>fabids</taxon>
        <taxon>Rosales</taxon>
        <taxon>Cannabaceae</taxon>
        <taxon>Cannabis</taxon>
    </lineage>
</organism>
<evidence type="ECO:0000313" key="2">
    <source>
        <dbReference type="EnsemblPlants" id="cds.evm.model.04.689"/>
    </source>
</evidence>
<dbReference type="Gramene" id="evm.model.04.689">
    <property type="protein sequence ID" value="cds.evm.model.04.689"/>
    <property type="gene ID" value="evm.TU.04.689"/>
</dbReference>
<dbReference type="PANTHER" id="PTHR31286:SF165">
    <property type="entry name" value="DUF4283 DOMAIN-CONTAINING PROTEIN"/>
    <property type="match status" value="1"/>
</dbReference>
<dbReference type="EMBL" id="UZAU01000366">
    <property type="status" value="NOT_ANNOTATED_CDS"/>
    <property type="molecule type" value="Genomic_DNA"/>
</dbReference>
<dbReference type="PANTHER" id="PTHR31286">
    <property type="entry name" value="GLYCINE-RICH CELL WALL STRUCTURAL PROTEIN 1.8-LIKE"/>
    <property type="match status" value="1"/>
</dbReference>
<dbReference type="EnsemblPlants" id="evm.model.04.689">
    <property type="protein sequence ID" value="cds.evm.model.04.689"/>
    <property type="gene ID" value="evm.TU.04.689"/>
</dbReference>
<name>A0A803PIE0_CANSA</name>
<accession>A0A803PIE0</accession>
<protein>
    <recommendedName>
        <fullName evidence="4">DUF4283 domain-containing protein</fullName>
    </recommendedName>
</protein>